<name>A0ABU5YGE8_9FLAO</name>
<organism evidence="5 6">
    <name type="scientific">Capnocytophaga gingivalis</name>
    <dbReference type="NCBI Taxonomy" id="1017"/>
    <lineage>
        <taxon>Bacteria</taxon>
        <taxon>Pseudomonadati</taxon>
        <taxon>Bacteroidota</taxon>
        <taxon>Flavobacteriia</taxon>
        <taxon>Flavobacteriales</taxon>
        <taxon>Flavobacteriaceae</taxon>
        <taxon>Capnocytophaga</taxon>
    </lineage>
</organism>
<dbReference type="GO" id="GO:0016874">
    <property type="term" value="F:ligase activity"/>
    <property type="evidence" value="ECO:0007669"/>
    <property type="project" value="UniProtKB-KW"/>
</dbReference>
<protein>
    <submittedName>
        <fullName evidence="5">Mur ligase domain-containing protein</fullName>
    </submittedName>
</protein>
<keyword evidence="1 5" id="KW-0436">Ligase</keyword>
<evidence type="ECO:0000313" key="6">
    <source>
        <dbReference type="Proteomes" id="UP001324270"/>
    </source>
</evidence>
<dbReference type="InterPro" id="IPR035911">
    <property type="entry name" value="MurE/MurF_N"/>
</dbReference>
<dbReference type="Gene3D" id="3.40.1390.10">
    <property type="entry name" value="MurE/MurF, N-terminal domain"/>
    <property type="match status" value="1"/>
</dbReference>
<dbReference type="PANTHER" id="PTHR43024">
    <property type="entry name" value="UDP-N-ACETYLMURAMOYL-TRIPEPTIDE--D-ALANYL-D-ALANINE LIGASE"/>
    <property type="match status" value="1"/>
</dbReference>
<evidence type="ECO:0000256" key="1">
    <source>
        <dbReference type="ARBA" id="ARBA00022598"/>
    </source>
</evidence>
<dbReference type="SUPFAM" id="SSF63418">
    <property type="entry name" value="MurE/MurF N-terminal domain"/>
    <property type="match status" value="1"/>
</dbReference>
<keyword evidence="3" id="KW-0067">ATP-binding</keyword>
<dbReference type="InterPro" id="IPR000713">
    <property type="entry name" value="Mur_ligase_N"/>
</dbReference>
<dbReference type="InterPro" id="IPR051046">
    <property type="entry name" value="MurCDEF_CellWall_CoF430Synth"/>
</dbReference>
<accession>A0ABU5YGE8</accession>
<evidence type="ECO:0000256" key="2">
    <source>
        <dbReference type="ARBA" id="ARBA00022741"/>
    </source>
</evidence>
<keyword evidence="2" id="KW-0547">Nucleotide-binding</keyword>
<feature type="non-terminal residue" evidence="5">
    <location>
        <position position="1"/>
    </location>
</feature>
<evidence type="ECO:0000313" key="5">
    <source>
        <dbReference type="EMBL" id="MEB3042029.1"/>
    </source>
</evidence>
<dbReference type="PANTHER" id="PTHR43024:SF1">
    <property type="entry name" value="UDP-N-ACETYLMURAMOYL-TRIPEPTIDE--D-ALANYL-D-ALANINE LIGASE"/>
    <property type="match status" value="1"/>
</dbReference>
<gene>
    <name evidence="5" type="ORF">VJJ49_15270</name>
</gene>
<reference evidence="5 6" key="1">
    <citation type="submission" date="2023-12" db="EMBL/GenBank/DDBJ databases">
        <title>Genomic sequences of Capnocytophaga and Parvimonas strains.</title>
        <authorList>
            <person name="Watt R.M."/>
            <person name="Wang M."/>
            <person name="Yang T."/>
            <person name="Tong W.M."/>
        </authorList>
    </citation>
    <scope>NUCLEOTIDE SEQUENCE [LARGE SCALE GENOMIC DNA]</scope>
    <source>
        <strain evidence="5 6">CCUG 13156</strain>
    </source>
</reference>
<evidence type="ECO:0000259" key="4">
    <source>
        <dbReference type="Pfam" id="PF01225"/>
    </source>
</evidence>
<dbReference type="Pfam" id="PF01225">
    <property type="entry name" value="Mur_ligase"/>
    <property type="match status" value="1"/>
</dbReference>
<dbReference type="Proteomes" id="UP001324270">
    <property type="component" value="Unassembled WGS sequence"/>
</dbReference>
<sequence length="76" mass="8454">KFQDSKGVTPDTRKDLKDTLFFCLQGENFDGKTFVPLALEKGAKWVVTSEPPGASEPKAIVVKDTLWALQELATYH</sequence>
<keyword evidence="6" id="KW-1185">Reference proteome</keyword>
<comment type="caution">
    <text evidence="5">The sequence shown here is derived from an EMBL/GenBank/DDBJ whole genome shotgun (WGS) entry which is preliminary data.</text>
</comment>
<feature type="non-terminal residue" evidence="5">
    <location>
        <position position="76"/>
    </location>
</feature>
<evidence type="ECO:0000256" key="3">
    <source>
        <dbReference type="ARBA" id="ARBA00022840"/>
    </source>
</evidence>
<feature type="domain" description="Mur ligase N-terminal catalytic" evidence="4">
    <location>
        <begin position="7"/>
        <end position="52"/>
    </location>
</feature>
<dbReference type="EMBL" id="JAYKBV010000134">
    <property type="protein sequence ID" value="MEB3042029.1"/>
    <property type="molecule type" value="Genomic_DNA"/>
</dbReference>
<proteinExistence type="predicted"/>
<dbReference type="RefSeq" id="WP_323980468.1">
    <property type="nucleotide sequence ID" value="NZ_JAYKBV010000134.1"/>
</dbReference>